<feature type="domain" description="Fibronectin type-III" evidence="3">
    <location>
        <begin position="120"/>
        <end position="211"/>
    </location>
</feature>
<dbReference type="AlphaFoldDB" id="E4RYA7"/>
<dbReference type="NCBIfam" id="TIGR04183">
    <property type="entry name" value="Por_Secre_tail"/>
    <property type="match status" value="1"/>
</dbReference>
<keyword evidence="2" id="KW-0732">Signal</keyword>
<dbReference type="eggNOG" id="COG4733">
    <property type="taxonomic scope" value="Bacteria"/>
</dbReference>
<evidence type="ECO:0000313" key="5">
    <source>
        <dbReference type="Proteomes" id="UP000007435"/>
    </source>
</evidence>
<dbReference type="RefSeq" id="WP_013408367.1">
    <property type="nucleotide sequence ID" value="NC_014655.1"/>
</dbReference>
<gene>
    <name evidence="4" type="ordered locus">Lbys_1610</name>
</gene>
<dbReference type="PROSITE" id="PS50853">
    <property type="entry name" value="FN3"/>
    <property type="match status" value="3"/>
</dbReference>
<dbReference type="CDD" id="cd00063">
    <property type="entry name" value="FN3"/>
    <property type="match status" value="2"/>
</dbReference>
<organism evidence="4 5">
    <name type="scientific">Leadbetterella byssophila (strain DSM 17132 / JCM 16389 / KACC 11308 / NBRC 106382 / 4M15)</name>
    <dbReference type="NCBI Taxonomy" id="649349"/>
    <lineage>
        <taxon>Bacteria</taxon>
        <taxon>Pseudomonadati</taxon>
        <taxon>Bacteroidota</taxon>
        <taxon>Cytophagia</taxon>
        <taxon>Cytophagales</taxon>
        <taxon>Leadbetterellaceae</taxon>
        <taxon>Leadbetterella</taxon>
    </lineage>
</organism>
<keyword evidence="5" id="KW-1185">Reference proteome</keyword>
<dbReference type="SUPFAM" id="SSF49265">
    <property type="entry name" value="Fibronectin type III"/>
    <property type="match status" value="2"/>
</dbReference>
<reference key="1">
    <citation type="submission" date="2010-11" db="EMBL/GenBank/DDBJ databases">
        <title>The complete genome of Leadbetterella byssophila DSM 17132.</title>
        <authorList>
            <consortium name="US DOE Joint Genome Institute (JGI-PGF)"/>
            <person name="Lucas S."/>
            <person name="Copeland A."/>
            <person name="Lapidus A."/>
            <person name="Glavina del Rio T."/>
            <person name="Dalin E."/>
            <person name="Tice H."/>
            <person name="Bruce D."/>
            <person name="Goodwin L."/>
            <person name="Pitluck S."/>
            <person name="Kyrpides N."/>
            <person name="Mavromatis K."/>
            <person name="Ivanova N."/>
            <person name="Teshima H."/>
            <person name="Brettin T."/>
            <person name="Detter J.C."/>
            <person name="Han C."/>
            <person name="Tapia R."/>
            <person name="Land M."/>
            <person name="Hauser L."/>
            <person name="Markowitz V."/>
            <person name="Cheng J.-F."/>
            <person name="Hugenholtz P."/>
            <person name="Woyke T."/>
            <person name="Wu D."/>
            <person name="Tindall B."/>
            <person name="Pomrenke H.G."/>
            <person name="Brambilla E."/>
            <person name="Klenk H.-P."/>
            <person name="Eisen J.A."/>
        </authorList>
    </citation>
    <scope>NUCLEOTIDE SEQUENCE [LARGE SCALE GENOMIC DNA]</scope>
    <source>
        <strain>DSM 17132</strain>
    </source>
</reference>
<feature type="domain" description="Fibronectin type-III" evidence="3">
    <location>
        <begin position="413"/>
        <end position="507"/>
    </location>
</feature>
<accession>E4RYA7</accession>
<evidence type="ECO:0000313" key="4">
    <source>
        <dbReference type="EMBL" id="ADQ17318.1"/>
    </source>
</evidence>
<dbReference type="EMBL" id="CP002305">
    <property type="protein sequence ID" value="ADQ17318.1"/>
    <property type="molecule type" value="Genomic_DNA"/>
</dbReference>
<sequence>MRKLLLSLFLILSGYFASAQLNAPQLEFSDITKTGFKATVVPDDTTGVRGIEVIVIGNGVNDTTLHALSGGSTFITAVFSNLLPGASYDVHARVLDCVTPPCTTESAYTSKVVTTLVAAAPRAALETTSNCPQYVGLTWTIPNTGGPVTNIIVMKSHGGPWYHLSDLPPYTTEYYDFDAQPGIYTAYKLYTVNALGELTESNTVSVTVRPYVAPAAPMNLRAVSKTNNSITVMWDNPEEDWVCRSDIRASYYISLKRAWESEYKVYGVTYPNANTFTIEGLEENEWVDIAVWSFSDQHIQGGWAFLRDKTHGPAVKPTNVIGVAYKDNFDNWALGISWNHAGDDADYYYIDYSLDGENWTNLAFVKTGVNVIQHVNLNEGLLYTYRVKAGNYIYGESDYAYMDGYVSVTPDKAPTAPYGLKASWSGSDVVLTWVDDTNKEEKYIIERSTKEDADFAKVGEVARNKETYTDALGANPADTYYYRVKAENAVGSSDYSKVVKVTKTTGGGGATMVVYPNPTADKINVNVPSELKTAPVEVNVYNQINQLIYSKTFKADAQIEVNLKKFTPGAYNVVVSSGNFKETKKIVKN</sequence>
<dbReference type="Gene3D" id="2.60.40.10">
    <property type="entry name" value="Immunoglobulins"/>
    <property type="match status" value="4"/>
</dbReference>
<feature type="domain" description="Fibronectin type-III" evidence="3">
    <location>
        <begin position="216"/>
        <end position="314"/>
    </location>
</feature>
<dbReference type="Pfam" id="PF18962">
    <property type="entry name" value="Por_Secre_tail"/>
    <property type="match status" value="1"/>
</dbReference>
<dbReference type="PANTHER" id="PTHR46708:SF2">
    <property type="entry name" value="FIBRONECTIN TYPE-III DOMAIN-CONTAINING PROTEIN"/>
    <property type="match status" value="1"/>
</dbReference>
<evidence type="ECO:0000256" key="1">
    <source>
        <dbReference type="ARBA" id="ARBA00022737"/>
    </source>
</evidence>
<dbReference type="Proteomes" id="UP000007435">
    <property type="component" value="Chromosome"/>
</dbReference>
<evidence type="ECO:0000256" key="2">
    <source>
        <dbReference type="SAM" id="SignalP"/>
    </source>
</evidence>
<proteinExistence type="predicted"/>
<keyword evidence="1" id="KW-0677">Repeat</keyword>
<feature type="chain" id="PRO_5003188296" evidence="2">
    <location>
        <begin position="20"/>
        <end position="589"/>
    </location>
</feature>
<dbReference type="PANTHER" id="PTHR46708">
    <property type="entry name" value="TENASCIN"/>
    <property type="match status" value="1"/>
</dbReference>
<reference evidence="4 5" key="2">
    <citation type="journal article" date="2011" name="Stand. Genomic Sci.">
        <title>Complete genome sequence of Leadbetterella byssophila type strain (4M15).</title>
        <authorList>
            <person name="Abt B."/>
            <person name="Teshima H."/>
            <person name="Lucas S."/>
            <person name="Lapidus A."/>
            <person name="Del Rio T.G."/>
            <person name="Nolan M."/>
            <person name="Tice H."/>
            <person name="Cheng J.F."/>
            <person name="Pitluck S."/>
            <person name="Liolios K."/>
            <person name="Pagani I."/>
            <person name="Ivanova N."/>
            <person name="Mavromatis K."/>
            <person name="Pati A."/>
            <person name="Tapia R."/>
            <person name="Han C."/>
            <person name="Goodwin L."/>
            <person name="Chen A."/>
            <person name="Palaniappan K."/>
            <person name="Land M."/>
            <person name="Hauser L."/>
            <person name="Chang Y.J."/>
            <person name="Jeffries C.D."/>
            <person name="Rohde M."/>
            <person name="Goker M."/>
            <person name="Tindall B.J."/>
            <person name="Detter J.C."/>
            <person name="Woyke T."/>
            <person name="Bristow J."/>
            <person name="Eisen J.A."/>
            <person name="Markowitz V."/>
            <person name="Hugenholtz P."/>
            <person name="Klenk H.P."/>
            <person name="Kyrpides N.C."/>
        </authorList>
    </citation>
    <scope>NUCLEOTIDE SEQUENCE [LARGE SCALE GENOMIC DNA]</scope>
    <source>
        <strain evidence="5">DSM 17132 / JCM 16389 / KACC 11308 / NBRC 106382 / 4M15</strain>
    </source>
</reference>
<dbReference type="SMART" id="SM00060">
    <property type="entry name" value="FN3"/>
    <property type="match status" value="4"/>
</dbReference>
<evidence type="ECO:0000259" key="3">
    <source>
        <dbReference type="PROSITE" id="PS50853"/>
    </source>
</evidence>
<dbReference type="KEGG" id="lby:Lbys_1610"/>
<protein>
    <submittedName>
        <fullName evidence="4">Fibronectin type III domain protein</fullName>
    </submittedName>
</protein>
<name>E4RYA7_LEAB4</name>
<dbReference type="InterPro" id="IPR026444">
    <property type="entry name" value="Secre_tail"/>
</dbReference>
<dbReference type="OrthoDB" id="9803616at2"/>
<dbReference type="InterPro" id="IPR013783">
    <property type="entry name" value="Ig-like_fold"/>
</dbReference>
<dbReference type="InterPro" id="IPR003961">
    <property type="entry name" value="FN3_dom"/>
</dbReference>
<dbReference type="InterPro" id="IPR050991">
    <property type="entry name" value="ECM_Regulatory_Proteins"/>
</dbReference>
<feature type="signal peptide" evidence="2">
    <location>
        <begin position="1"/>
        <end position="19"/>
    </location>
</feature>
<dbReference type="HOGENOM" id="CLU_462935_0_0_10"/>
<dbReference type="STRING" id="649349.Lbys_1610"/>
<dbReference type="InterPro" id="IPR036116">
    <property type="entry name" value="FN3_sf"/>
</dbReference>